<dbReference type="OrthoDB" id="1040186at2"/>
<dbReference type="HOGENOM" id="CLU_2191747_0_0_10"/>
<evidence type="ECO:0000313" key="2">
    <source>
        <dbReference type="Proteomes" id="UP000005819"/>
    </source>
</evidence>
<accession>B0MZP2</accession>
<sequence length="104" mass="12067">MELNIKDRLYIPVILPKEGTFKDFNTKKEILRKIEISAGEREAVGLHENEENGRIEWDIEKDTPLAIDFAGDELAYLKQACEKISDEKLPDDMWIVVEKIYDGK</sequence>
<comment type="caution">
    <text evidence="1">The sequence shown here is derived from an EMBL/GenBank/DDBJ whole genome shotgun (WGS) entry which is preliminary data.</text>
</comment>
<dbReference type="GeneID" id="73802999"/>
<protein>
    <submittedName>
        <fullName evidence="1">Uncharacterized protein</fullName>
    </submittedName>
</protein>
<keyword evidence="2" id="KW-1185">Reference proteome</keyword>
<gene>
    <name evidence="1" type="ORF">ALIPUT_02616</name>
</gene>
<proteinExistence type="predicted"/>
<dbReference type="RefSeq" id="WP_004328662.1">
    <property type="nucleotide sequence ID" value="NZ_DS499577.1"/>
</dbReference>
<organism evidence="1 2">
    <name type="scientific">Alistipes putredinis DSM 17216</name>
    <dbReference type="NCBI Taxonomy" id="445970"/>
    <lineage>
        <taxon>Bacteria</taxon>
        <taxon>Pseudomonadati</taxon>
        <taxon>Bacteroidota</taxon>
        <taxon>Bacteroidia</taxon>
        <taxon>Bacteroidales</taxon>
        <taxon>Rikenellaceae</taxon>
        <taxon>Alistipes</taxon>
    </lineage>
</organism>
<reference evidence="1" key="1">
    <citation type="submission" date="2007-10" db="EMBL/GenBank/DDBJ databases">
        <authorList>
            <person name="Fulton L."/>
            <person name="Clifton S."/>
            <person name="Fulton B."/>
            <person name="Xu J."/>
            <person name="Minx P."/>
            <person name="Pepin K.H."/>
            <person name="Johnson M."/>
            <person name="Thiruvilangam P."/>
            <person name="Bhonagiri V."/>
            <person name="Nash W.E."/>
            <person name="Mardis E.R."/>
            <person name="Wilson R.K."/>
        </authorList>
    </citation>
    <scope>NUCLEOTIDE SEQUENCE [LARGE SCALE GENOMIC DNA]</scope>
    <source>
        <strain evidence="1">DSM 17216</strain>
    </source>
</reference>
<dbReference type="Proteomes" id="UP000005819">
    <property type="component" value="Unassembled WGS sequence"/>
</dbReference>
<dbReference type="AlphaFoldDB" id="B0MZP2"/>
<dbReference type="EMBL" id="ABFK02000020">
    <property type="protein sequence ID" value="EDS03078.1"/>
    <property type="molecule type" value="Genomic_DNA"/>
</dbReference>
<dbReference type="eggNOG" id="ENOG503405A">
    <property type="taxonomic scope" value="Bacteria"/>
</dbReference>
<name>B0MZP2_9BACT</name>
<evidence type="ECO:0000313" key="1">
    <source>
        <dbReference type="EMBL" id="EDS03078.1"/>
    </source>
</evidence>
<reference evidence="1" key="2">
    <citation type="submission" date="2013-09" db="EMBL/GenBank/DDBJ databases">
        <title>Draft genome sequence of Alistipes putredinis (DSM 17216).</title>
        <authorList>
            <person name="Sudarsanam P."/>
            <person name="Ley R."/>
            <person name="Guruge J."/>
            <person name="Turnbaugh P.J."/>
            <person name="Mahowald M."/>
            <person name="Liep D."/>
            <person name="Gordon J."/>
        </authorList>
    </citation>
    <scope>NUCLEOTIDE SEQUENCE</scope>
    <source>
        <strain evidence="1">DSM 17216</strain>
    </source>
</reference>